<comment type="catalytic activity">
    <reaction evidence="25">
        <text>histamine(out) = histamine(in)</text>
        <dbReference type="Rhea" id="RHEA:73879"/>
        <dbReference type="ChEBI" id="CHEBI:58432"/>
    </reaction>
</comment>
<sequence>MTTFDDILEEAGKFGRCQKRIFALFCLVSMPWAGVYVGIVFQGFTPDHWCRDPAVVERRQTCGWSLTEARRLTVPQGNRSESSCERYEVDWNSTALSCDSEELDLSRIPTTAACKDGWEYDYEGRQSFVTEFDLVCADGWLVDLFQASLNVGFLVGSIAIGYLADRFGRKISFLMSNVLNAITGIMVAVAPNYVTLLVFRTLYGFGVKGGWVAGYVLITELVGVEYRRTVGVLYQMFFSVGILILPLLAYFISDWRWLQSPRWLLSQKQNAKAVKITQAMAKENKKTLSKNIETLTDDNAESRTASFMDLIRTPKMRKHTLILSFNWFTSAVVYQGLIMRLGILGGNVYIDFLISGLVEFPAAFLILFTIERIGRRIPFASANIMAGAACLITAMIPDSMFWFKTVVACIGRMGITMAFEMVVFVNTELYPTFVRNFGVSVCSTLCDVGGIVAPFLLYRLAVIWLELPLLIFGLPLPDTIDDIEHPERRMEKAALRNQQQTNLLPTEYISNNKETATIITWITAAMATFDDLLEEAGTFGRCQKRVFAMLCLLSLPLSGVYVGIVFQGFTPDHWCRDPAVVERRQACGWSLTEGLGNRSESSCERYEDGWEYDYDGRKSFVTEFDLVCSDSWYVDMYQAFVNVGFLAGSFAFGFFADRFGRRMSFLVSNILNAVAGMVLAFAPNVISILVLRAVFGIGVKGGWMSTYVLRRDDSMFLSVGNIILPLLAFYITDWRWLQVAITAPYILFISFYWFIPESPRWLISQNNSAKAMEITEAIAKENKRKLSHFEGLIMRVGIAGGNVYIDFLISGLVEFPAAFLILFTIERIGRRIPFASANIVAGAACLITAFIPDSMFWFKTVVACIGRLGITMAYEMVVFVNTELYPTFVRNLGVSVCSTLCDIGGIVAPFLLYRLAAVWLDLPLILFGVVAFIAGGLVLLLLKLKEFLSPRPSTTSSFLTIGFDGSVDPFHKLGDSGVDAGLHGVGAAETPGGDALQDVPVLRVTHQGAAAVTLQPFGGVCLWGEAVVLLGALGAPGLAGHSQHGDGGHAPRHGAPALTSFPADGLCRHSSVTRPVSLVTILLLHGDHWLICSETQECIFIQRFAFLKTGLSVGGVAPGHPLVVRVTTVVAFQASDGKKRRNNHEKRGSFLGSGCVSMESERTSSGTVSRTRTLRWCRGTTLPPGGTAQLRDDGGGLGR</sequence>
<feature type="compositionally biased region" description="Basic and acidic residues" evidence="28">
    <location>
        <begin position="1190"/>
        <end position="1199"/>
    </location>
</feature>
<evidence type="ECO:0000256" key="18">
    <source>
        <dbReference type="ARBA" id="ARBA00036470"/>
    </source>
</evidence>
<dbReference type="GO" id="GO:0031966">
    <property type="term" value="C:mitochondrial membrane"/>
    <property type="evidence" value="ECO:0007669"/>
    <property type="project" value="UniProtKB-SubCell"/>
</dbReference>
<evidence type="ECO:0000256" key="5">
    <source>
        <dbReference type="ARBA" id="ARBA00009203"/>
    </source>
</evidence>
<comment type="similarity">
    <text evidence="5">Belongs to the major facilitator (TC 2.A.1) superfamily. Organic cation transporter (TC 2.A.1.19) family.</text>
</comment>
<evidence type="ECO:0000256" key="19">
    <source>
        <dbReference type="ARBA" id="ARBA00036483"/>
    </source>
</evidence>
<keyword evidence="9 29" id="KW-1133">Transmembrane helix</keyword>
<feature type="transmembrane region" description="Helical" evidence="29">
    <location>
        <begin position="715"/>
        <end position="731"/>
    </location>
</feature>
<dbReference type="InterPro" id="IPR036259">
    <property type="entry name" value="MFS_trans_sf"/>
</dbReference>
<evidence type="ECO:0000313" key="31">
    <source>
        <dbReference type="EMBL" id="KAF3850209.1"/>
    </source>
</evidence>
<feature type="transmembrane region" description="Helical" evidence="29">
    <location>
        <begin position="736"/>
        <end position="755"/>
    </location>
</feature>
<evidence type="ECO:0000256" key="2">
    <source>
        <dbReference type="ARBA" id="ARBA00004424"/>
    </source>
</evidence>
<feature type="domain" description="Major facilitator superfamily (MFS) profile" evidence="30">
    <location>
        <begin position="90"/>
        <end position="485"/>
    </location>
</feature>
<feature type="transmembrane region" description="Helical" evidence="29">
    <location>
        <begin position="377"/>
        <end position="396"/>
    </location>
</feature>
<evidence type="ECO:0000256" key="9">
    <source>
        <dbReference type="ARBA" id="ARBA00022989"/>
    </source>
</evidence>
<comment type="subcellular location">
    <subcellularLocation>
        <location evidence="2">Apical cell membrane</location>
        <topology evidence="2">Multi-pass membrane protein</topology>
    </subcellularLocation>
    <subcellularLocation>
        <location evidence="3">Basolateral cell membrane</location>
        <topology evidence="3">Multi-pass membrane protein</topology>
    </subcellularLocation>
    <subcellularLocation>
        <location evidence="1">Mitochondrion membrane</location>
    </subcellularLocation>
    <subcellularLocation>
        <location evidence="4">Nucleus outer membrane</location>
    </subcellularLocation>
</comment>
<evidence type="ECO:0000256" key="22">
    <source>
        <dbReference type="ARBA" id="ARBA00036754"/>
    </source>
</evidence>
<keyword evidence="13" id="KW-0325">Glycoprotein</keyword>
<dbReference type="GO" id="GO:0008504">
    <property type="term" value="F:monoamine transmembrane transporter activity"/>
    <property type="evidence" value="ECO:0007669"/>
    <property type="project" value="UniProtKB-ARBA"/>
</dbReference>
<dbReference type="InterPro" id="IPR011701">
    <property type="entry name" value="MFS"/>
</dbReference>
<feature type="transmembrane region" description="Helical" evidence="29">
    <location>
        <begin position="349"/>
        <end position="370"/>
    </location>
</feature>
<comment type="catalytic activity">
    <reaction evidence="20">
        <text>spermidine(in) = spermidine(out)</text>
        <dbReference type="Rhea" id="RHEA:35039"/>
        <dbReference type="ChEBI" id="CHEBI:57834"/>
    </reaction>
</comment>
<dbReference type="Proteomes" id="UP000518266">
    <property type="component" value="Unassembled WGS sequence"/>
</dbReference>
<comment type="catalytic activity">
    <reaction evidence="21">
        <text>(R)-salsolinol(in) = (R)-salsolinol(out)</text>
        <dbReference type="Rhea" id="RHEA:74791"/>
        <dbReference type="ChEBI" id="CHEBI:194082"/>
    </reaction>
</comment>
<dbReference type="GO" id="GO:0015872">
    <property type="term" value="P:dopamine transport"/>
    <property type="evidence" value="ECO:0007669"/>
    <property type="project" value="UniProtKB-ARBA"/>
</dbReference>
<name>A0A7J5YN67_DISMA</name>
<dbReference type="PROSITE" id="PS00216">
    <property type="entry name" value="SUGAR_TRANSPORT_1"/>
    <property type="match status" value="2"/>
</dbReference>
<feature type="region of interest" description="Disordered" evidence="28">
    <location>
        <begin position="1179"/>
        <end position="1199"/>
    </location>
</feature>
<dbReference type="GO" id="GO:0005640">
    <property type="term" value="C:nuclear outer membrane"/>
    <property type="evidence" value="ECO:0007669"/>
    <property type="project" value="UniProtKB-SubCell"/>
</dbReference>
<keyword evidence="6" id="KW-0813">Transport</keyword>
<feature type="transmembrane region" description="Helical" evidence="29">
    <location>
        <begin position="857"/>
        <end position="880"/>
    </location>
</feature>
<dbReference type="GO" id="GO:0005326">
    <property type="term" value="F:neurotransmitter transmembrane transporter activity"/>
    <property type="evidence" value="ECO:0007669"/>
    <property type="project" value="UniProtKB-ARBA"/>
</dbReference>
<dbReference type="Pfam" id="PF07690">
    <property type="entry name" value="MFS_1"/>
    <property type="match status" value="1"/>
</dbReference>
<feature type="transmembrane region" description="Helical" evidence="29">
    <location>
        <begin position="832"/>
        <end position="851"/>
    </location>
</feature>
<feature type="transmembrane region" description="Helical" evidence="29">
    <location>
        <begin position="803"/>
        <end position="825"/>
    </location>
</feature>
<evidence type="ECO:0000256" key="25">
    <source>
        <dbReference type="ARBA" id="ARBA00037001"/>
    </source>
</evidence>
<dbReference type="InterPro" id="IPR005828">
    <property type="entry name" value="MFS_sugar_transport-like"/>
</dbReference>
<feature type="transmembrane region" description="Helical" evidence="29">
    <location>
        <begin position="321"/>
        <end position="343"/>
    </location>
</feature>
<evidence type="ECO:0000256" key="24">
    <source>
        <dbReference type="ARBA" id="ARBA00036998"/>
    </source>
</evidence>
<comment type="catalytic activity">
    <reaction evidence="22">
        <text>guanidine(out) = guanidine(in)</text>
        <dbReference type="Rhea" id="RHEA:73883"/>
        <dbReference type="ChEBI" id="CHEBI:30087"/>
    </reaction>
</comment>
<feature type="transmembrane region" description="Helical" evidence="29">
    <location>
        <begin position="546"/>
        <end position="569"/>
    </location>
</feature>
<keyword evidence="14" id="KW-0539">Nucleus</keyword>
<keyword evidence="10" id="KW-0406">Ion transport</keyword>
<feature type="transmembrane region" description="Helical" evidence="29">
    <location>
        <begin position="144"/>
        <end position="164"/>
    </location>
</feature>
<comment type="catalytic activity">
    <reaction evidence="19">
        <text>dopamine(out) = dopamine(in)</text>
        <dbReference type="Rhea" id="RHEA:73863"/>
        <dbReference type="ChEBI" id="CHEBI:59905"/>
    </reaction>
</comment>
<comment type="catalytic activity">
    <reaction evidence="24">
        <text>tyramine(in) = tyramine(out)</text>
        <dbReference type="Rhea" id="RHEA:74783"/>
        <dbReference type="ChEBI" id="CHEBI:327995"/>
    </reaction>
</comment>
<evidence type="ECO:0000256" key="14">
    <source>
        <dbReference type="ARBA" id="ARBA00023242"/>
    </source>
</evidence>
<dbReference type="EMBL" id="JAAKFY010000011">
    <property type="protein sequence ID" value="KAF3850209.1"/>
    <property type="molecule type" value="Genomic_DNA"/>
</dbReference>
<feature type="transmembrane region" description="Helical" evidence="29">
    <location>
        <begin position="669"/>
        <end position="695"/>
    </location>
</feature>
<dbReference type="InterPro" id="IPR020846">
    <property type="entry name" value="MFS_dom"/>
</dbReference>
<feature type="transmembrane region" description="Helical" evidence="29">
    <location>
        <begin position="892"/>
        <end position="912"/>
    </location>
</feature>
<evidence type="ECO:0000313" key="32">
    <source>
        <dbReference type="Proteomes" id="UP000518266"/>
    </source>
</evidence>
<evidence type="ECO:0000256" key="28">
    <source>
        <dbReference type="SAM" id="MobiDB-lite"/>
    </source>
</evidence>
<evidence type="ECO:0000256" key="20">
    <source>
        <dbReference type="ARBA" id="ARBA00036490"/>
    </source>
</evidence>
<evidence type="ECO:0000259" key="30">
    <source>
        <dbReference type="PROSITE" id="PS50850"/>
    </source>
</evidence>
<comment type="catalytic activity">
    <reaction evidence="23">
        <text>(R)-noradrenaline(out) = (R)-noradrenaline(in)</text>
        <dbReference type="Rhea" id="RHEA:73871"/>
        <dbReference type="ChEBI" id="CHEBI:72587"/>
    </reaction>
</comment>
<dbReference type="OrthoDB" id="5141738at2759"/>
<dbReference type="PANTHER" id="PTHR24064">
    <property type="entry name" value="SOLUTE CARRIER FAMILY 22 MEMBER"/>
    <property type="match status" value="1"/>
</dbReference>
<evidence type="ECO:0000256" key="13">
    <source>
        <dbReference type="ARBA" id="ARBA00023180"/>
    </source>
</evidence>
<evidence type="ECO:0000256" key="29">
    <source>
        <dbReference type="SAM" id="Phobius"/>
    </source>
</evidence>
<proteinExistence type="inferred from homology"/>
<feature type="transmembrane region" description="Helical" evidence="29">
    <location>
        <begin position="924"/>
        <end position="942"/>
    </location>
</feature>
<feature type="transmembrane region" description="Helical" evidence="29">
    <location>
        <begin position="21"/>
        <end position="44"/>
    </location>
</feature>
<dbReference type="GO" id="GO:0006811">
    <property type="term" value="P:monoatomic ion transport"/>
    <property type="evidence" value="ECO:0007669"/>
    <property type="project" value="UniProtKB-KW"/>
</dbReference>
<keyword evidence="32" id="KW-1185">Reference proteome</keyword>
<evidence type="ECO:0000256" key="21">
    <source>
        <dbReference type="ARBA" id="ARBA00036661"/>
    </source>
</evidence>
<feature type="transmembrane region" description="Helical" evidence="29">
    <location>
        <begin position="232"/>
        <end position="252"/>
    </location>
</feature>
<keyword evidence="11" id="KW-0496">Mitochondrion</keyword>
<accession>A0A7J5YN67</accession>
<dbReference type="InterPro" id="IPR005829">
    <property type="entry name" value="Sugar_transporter_CS"/>
</dbReference>
<keyword evidence="7" id="KW-1003">Cell membrane</keyword>
<feature type="transmembrane region" description="Helical" evidence="29">
    <location>
        <begin position="639"/>
        <end position="657"/>
    </location>
</feature>
<feature type="transmembrane region" description="Helical" evidence="29">
    <location>
        <begin position="171"/>
        <end position="194"/>
    </location>
</feature>
<evidence type="ECO:0000256" key="17">
    <source>
        <dbReference type="ARBA" id="ARBA00035901"/>
    </source>
</evidence>
<evidence type="ECO:0000256" key="23">
    <source>
        <dbReference type="ARBA" id="ARBA00036845"/>
    </source>
</evidence>
<evidence type="ECO:0000256" key="12">
    <source>
        <dbReference type="ARBA" id="ARBA00023136"/>
    </source>
</evidence>
<comment type="catalytic activity">
    <reaction evidence="16">
        <text>(R)-adrenaline(out) = (R)-adrenaline(in)</text>
        <dbReference type="Rhea" id="RHEA:73875"/>
        <dbReference type="ChEBI" id="CHEBI:71406"/>
    </reaction>
</comment>
<dbReference type="GO" id="GO:0016323">
    <property type="term" value="C:basolateral plasma membrane"/>
    <property type="evidence" value="ECO:0007669"/>
    <property type="project" value="UniProtKB-SubCell"/>
</dbReference>
<evidence type="ECO:0000256" key="15">
    <source>
        <dbReference type="ARBA" id="ARBA00035884"/>
    </source>
</evidence>
<organism evidence="31 32">
    <name type="scientific">Dissostichus mawsoni</name>
    <name type="common">Antarctic cod</name>
    <dbReference type="NCBI Taxonomy" id="36200"/>
    <lineage>
        <taxon>Eukaryota</taxon>
        <taxon>Metazoa</taxon>
        <taxon>Chordata</taxon>
        <taxon>Craniata</taxon>
        <taxon>Vertebrata</taxon>
        <taxon>Euteleostomi</taxon>
        <taxon>Actinopterygii</taxon>
        <taxon>Neopterygii</taxon>
        <taxon>Teleostei</taxon>
        <taxon>Neoteleostei</taxon>
        <taxon>Acanthomorphata</taxon>
        <taxon>Eupercaria</taxon>
        <taxon>Perciformes</taxon>
        <taxon>Notothenioidei</taxon>
        <taxon>Nototheniidae</taxon>
        <taxon>Dissostichus</taxon>
    </lineage>
</organism>
<evidence type="ECO:0000256" key="27">
    <source>
        <dbReference type="ARBA" id="ARBA00079877"/>
    </source>
</evidence>
<comment type="catalytic activity">
    <reaction evidence="18">
        <text>serotonin(out) = serotonin(in)</text>
        <dbReference type="Rhea" id="RHEA:73867"/>
        <dbReference type="ChEBI" id="CHEBI:350546"/>
    </reaction>
</comment>
<feature type="transmembrane region" description="Helical" evidence="29">
    <location>
        <begin position="402"/>
        <end position="425"/>
    </location>
</feature>
<dbReference type="GO" id="GO:0051608">
    <property type="term" value="P:histamine transport"/>
    <property type="evidence" value="ECO:0007669"/>
    <property type="project" value="UniProtKB-ARBA"/>
</dbReference>
<keyword evidence="12 29" id="KW-0472">Membrane</keyword>
<comment type="caution">
    <text evidence="31">The sequence shown here is derived from an EMBL/GenBank/DDBJ whole genome shotgun (WGS) entry which is preliminary data.</text>
</comment>
<dbReference type="GO" id="GO:0015874">
    <property type="term" value="P:norepinephrine transport"/>
    <property type="evidence" value="ECO:0007669"/>
    <property type="project" value="UniProtKB-ARBA"/>
</dbReference>
<dbReference type="GO" id="GO:0015651">
    <property type="term" value="F:quaternary ammonium group transmembrane transporter activity"/>
    <property type="evidence" value="ECO:0007669"/>
    <property type="project" value="UniProtKB-ARBA"/>
</dbReference>
<comment type="catalytic activity">
    <reaction evidence="15">
        <text>agmatine(out) = agmatine(in)</text>
        <dbReference type="Rhea" id="RHEA:72131"/>
        <dbReference type="ChEBI" id="CHEBI:58145"/>
    </reaction>
</comment>
<dbReference type="GO" id="GO:0016324">
    <property type="term" value="C:apical plasma membrane"/>
    <property type="evidence" value="ECO:0007669"/>
    <property type="project" value="UniProtKB-SubCell"/>
</dbReference>
<evidence type="ECO:0000256" key="11">
    <source>
        <dbReference type="ARBA" id="ARBA00023128"/>
    </source>
</evidence>
<evidence type="ECO:0000256" key="1">
    <source>
        <dbReference type="ARBA" id="ARBA00004325"/>
    </source>
</evidence>
<reference evidence="31 32" key="1">
    <citation type="submission" date="2020-03" db="EMBL/GenBank/DDBJ databases">
        <title>Dissostichus mawsoni Genome sequencing and assembly.</title>
        <authorList>
            <person name="Park H."/>
        </authorList>
    </citation>
    <scope>NUCLEOTIDE SEQUENCE [LARGE SCALE GENOMIC DNA]</scope>
    <source>
        <strain evidence="31">DM0001</strain>
        <tissue evidence="31">Muscle</tissue>
    </source>
</reference>
<comment type="catalytic activity">
    <reaction evidence="17">
        <text>L-histidyl-L-proline diketopiperazine(in) = L-histidyl-L-proline diketopiperazine(out)</text>
        <dbReference type="Rhea" id="RHEA:74787"/>
        <dbReference type="ChEBI" id="CHEBI:90039"/>
    </reaction>
</comment>
<evidence type="ECO:0000256" key="8">
    <source>
        <dbReference type="ARBA" id="ARBA00022692"/>
    </source>
</evidence>
<evidence type="ECO:0000256" key="6">
    <source>
        <dbReference type="ARBA" id="ARBA00022448"/>
    </source>
</evidence>
<dbReference type="GO" id="GO:0006837">
    <property type="term" value="P:serotonin transport"/>
    <property type="evidence" value="ECO:0007669"/>
    <property type="project" value="UniProtKB-ARBA"/>
</dbReference>
<protein>
    <recommendedName>
        <fullName evidence="26">Solute carrier family 22 member 3</fullName>
    </recommendedName>
    <alternativeName>
        <fullName evidence="27">Organic cation transporter 3</fullName>
    </alternativeName>
</protein>
<evidence type="ECO:0000256" key="16">
    <source>
        <dbReference type="ARBA" id="ARBA00035897"/>
    </source>
</evidence>
<gene>
    <name evidence="31" type="ORF">F7725_019928</name>
</gene>
<evidence type="ECO:0000256" key="26">
    <source>
        <dbReference type="ARBA" id="ARBA00072456"/>
    </source>
</evidence>
<dbReference type="Pfam" id="PF00083">
    <property type="entry name" value="Sugar_tr"/>
    <property type="match status" value="2"/>
</dbReference>
<evidence type="ECO:0000256" key="7">
    <source>
        <dbReference type="ARBA" id="ARBA00022475"/>
    </source>
</evidence>
<evidence type="ECO:0000256" key="10">
    <source>
        <dbReference type="ARBA" id="ARBA00023065"/>
    </source>
</evidence>
<dbReference type="FunFam" id="1.20.1250.20:FF:000165">
    <property type="entry name" value="Solute carrier family 22 member 3"/>
    <property type="match status" value="1"/>
</dbReference>
<evidence type="ECO:0000256" key="3">
    <source>
        <dbReference type="ARBA" id="ARBA00004554"/>
    </source>
</evidence>
<dbReference type="SUPFAM" id="SSF103473">
    <property type="entry name" value="MFS general substrate transporter"/>
    <property type="match status" value="2"/>
</dbReference>
<evidence type="ECO:0000256" key="4">
    <source>
        <dbReference type="ARBA" id="ARBA00004649"/>
    </source>
</evidence>
<dbReference type="AlphaFoldDB" id="A0A7J5YN67"/>
<dbReference type="Gene3D" id="1.20.1250.20">
    <property type="entry name" value="MFS general substrate transporter like domains"/>
    <property type="match status" value="3"/>
</dbReference>
<dbReference type="PROSITE" id="PS50850">
    <property type="entry name" value="MFS"/>
    <property type="match status" value="1"/>
</dbReference>
<keyword evidence="8 29" id="KW-0812">Transmembrane</keyword>